<reference evidence="1" key="1">
    <citation type="submission" date="2023-03" db="EMBL/GenBank/DDBJ databases">
        <authorList>
            <person name="Steffen K."/>
            <person name="Cardenas P."/>
        </authorList>
    </citation>
    <scope>NUCLEOTIDE SEQUENCE</scope>
</reference>
<dbReference type="EMBL" id="CASHTH010003877">
    <property type="protein sequence ID" value="CAI8050548.1"/>
    <property type="molecule type" value="Genomic_DNA"/>
</dbReference>
<evidence type="ECO:0000313" key="2">
    <source>
        <dbReference type="Proteomes" id="UP001174909"/>
    </source>
</evidence>
<dbReference type="Proteomes" id="UP001174909">
    <property type="component" value="Unassembled WGS sequence"/>
</dbReference>
<accession>A0AA35TLV3</accession>
<evidence type="ECO:0000313" key="1">
    <source>
        <dbReference type="EMBL" id="CAI8050548.1"/>
    </source>
</evidence>
<keyword evidence="2" id="KW-1185">Reference proteome</keyword>
<feature type="non-terminal residue" evidence="1">
    <location>
        <position position="1"/>
    </location>
</feature>
<feature type="non-terminal residue" evidence="1">
    <location>
        <position position="85"/>
    </location>
</feature>
<comment type="caution">
    <text evidence="1">The sequence shown here is derived from an EMBL/GenBank/DDBJ whole genome shotgun (WGS) entry which is preliminary data.</text>
</comment>
<gene>
    <name evidence="1" type="ORF">GBAR_LOCUS27750</name>
</gene>
<proteinExistence type="predicted"/>
<sequence>EDGLPLDTVQVYSPPSLPATVRVWVYCAVSGSFNTVWVPWVTVVESLVQVTVVAGPPVEIQVRVSWLGSNVTPPDIEMSPTVKNQ</sequence>
<dbReference type="AlphaFoldDB" id="A0AA35TLV3"/>
<organism evidence="1 2">
    <name type="scientific">Geodia barretti</name>
    <name type="common">Barrett's horny sponge</name>
    <dbReference type="NCBI Taxonomy" id="519541"/>
    <lineage>
        <taxon>Eukaryota</taxon>
        <taxon>Metazoa</taxon>
        <taxon>Porifera</taxon>
        <taxon>Demospongiae</taxon>
        <taxon>Heteroscleromorpha</taxon>
        <taxon>Tetractinellida</taxon>
        <taxon>Astrophorina</taxon>
        <taxon>Geodiidae</taxon>
        <taxon>Geodia</taxon>
    </lineage>
</organism>
<name>A0AA35TLV3_GEOBA</name>
<protein>
    <submittedName>
        <fullName evidence="1">Uncharacterized protein</fullName>
    </submittedName>
</protein>